<dbReference type="Proteomes" id="UP000190648">
    <property type="component" value="Unassembled WGS sequence"/>
</dbReference>
<evidence type="ECO:0000313" key="2">
    <source>
        <dbReference type="EMBL" id="OPJ88489.1"/>
    </source>
</evidence>
<dbReference type="AlphaFoldDB" id="A0A1V4KVG8"/>
<name>A0A1V4KVG8_PATFA</name>
<reference evidence="2 3" key="1">
    <citation type="submission" date="2016-02" db="EMBL/GenBank/DDBJ databases">
        <title>Band-tailed pigeon sequencing and assembly.</title>
        <authorList>
            <person name="Soares A.E."/>
            <person name="Novak B.J."/>
            <person name="Rice E.S."/>
            <person name="O'Connell B."/>
            <person name="Chang D."/>
            <person name="Weber S."/>
            <person name="Shapiro B."/>
        </authorList>
    </citation>
    <scope>NUCLEOTIDE SEQUENCE [LARGE SCALE GENOMIC DNA]</scope>
    <source>
        <strain evidence="2">BTP2013</strain>
        <tissue evidence="2">Blood</tissue>
    </source>
</reference>
<evidence type="ECO:0000256" key="1">
    <source>
        <dbReference type="SAM" id="MobiDB-lite"/>
    </source>
</evidence>
<accession>A0A1V4KVG8</accession>
<feature type="region of interest" description="Disordered" evidence="1">
    <location>
        <begin position="1"/>
        <end position="20"/>
    </location>
</feature>
<protein>
    <submittedName>
        <fullName evidence="2">Uncharacterized protein</fullName>
    </submittedName>
</protein>
<comment type="caution">
    <text evidence="2">The sequence shown here is derived from an EMBL/GenBank/DDBJ whole genome shotgun (WGS) entry which is preliminary data.</text>
</comment>
<sequence>MAGAGNRQPRAQGQLRRRVHPAKTCGRSWELASVAAAAMWLYEDSESRRRNYEVLAWLFWKDYLPFKVTVCSPG</sequence>
<keyword evidence="3" id="KW-1185">Reference proteome</keyword>
<proteinExistence type="predicted"/>
<organism evidence="2 3">
    <name type="scientific">Patagioenas fasciata monilis</name>
    <dbReference type="NCBI Taxonomy" id="372326"/>
    <lineage>
        <taxon>Eukaryota</taxon>
        <taxon>Metazoa</taxon>
        <taxon>Chordata</taxon>
        <taxon>Craniata</taxon>
        <taxon>Vertebrata</taxon>
        <taxon>Euteleostomi</taxon>
        <taxon>Archelosauria</taxon>
        <taxon>Archosauria</taxon>
        <taxon>Dinosauria</taxon>
        <taxon>Saurischia</taxon>
        <taxon>Theropoda</taxon>
        <taxon>Coelurosauria</taxon>
        <taxon>Aves</taxon>
        <taxon>Neognathae</taxon>
        <taxon>Neoaves</taxon>
        <taxon>Columbimorphae</taxon>
        <taxon>Columbiformes</taxon>
        <taxon>Columbidae</taxon>
        <taxon>Patagioenas</taxon>
    </lineage>
</organism>
<dbReference type="EMBL" id="LSYS01001520">
    <property type="protein sequence ID" value="OPJ88489.1"/>
    <property type="molecule type" value="Genomic_DNA"/>
</dbReference>
<gene>
    <name evidence="2" type="ORF">AV530_003040</name>
</gene>
<evidence type="ECO:0000313" key="3">
    <source>
        <dbReference type="Proteomes" id="UP000190648"/>
    </source>
</evidence>